<dbReference type="GO" id="GO:0002949">
    <property type="term" value="P:tRNA threonylcarbamoyladenosine modification"/>
    <property type="evidence" value="ECO:0007669"/>
    <property type="project" value="InterPro"/>
</dbReference>
<protein>
    <submittedName>
        <fullName evidence="2">tRNA (Adenosine(37)-N6)-threonylcarbamoyltransferase complex dimerization subunit type 1 TsaB</fullName>
    </submittedName>
</protein>
<dbReference type="NCBIfam" id="TIGR03725">
    <property type="entry name" value="T6A_YeaZ"/>
    <property type="match status" value="1"/>
</dbReference>
<sequence length="240" mass="27242">MKILAFDTSNNPMSVALFVDGKLYEEVTTLIRKNHTLQLIPTINSVLKHANLSFTSIDRLIVAVGPGSYTGLRIAVTTAKTLSSCKKIPLETVSSLQSLATNVSFLEGKYISPIFDARNNNIYTGLYKIENGRPINKFKDRHIYLDNWINFLMKKEIQNVYFMGELEHLKENILNLFSTANFVNGILNVPQAKNMLKISSEENIVKDVDALVPNYLRLSPAEANWMKEHKEDQTNYVEEI</sequence>
<gene>
    <name evidence="2" type="primary">tsaB</name>
    <name evidence="2" type="ORF">IAA89_03815</name>
</gene>
<evidence type="ECO:0000313" key="2">
    <source>
        <dbReference type="EMBL" id="MBO8441557.1"/>
    </source>
</evidence>
<comment type="caution">
    <text evidence="2">The sequence shown here is derived from an EMBL/GenBank/DDBJ whole genome shotgun (WGS) entry which is preliminary data.</text>
</comment>
<reference evidence="2" key="2">
    <citation type="journal article" date="2021" name="PeerJ">
        <title>Extensive microbial diversity within the chicken gut microbiome revealed by metagenomics and culture.</title>
        <authorList>
            <person name="Gilroy R."/>
            <person name="Ravi A."/>
            <person name="Getino M."/>
            <person name="Pursley I."/>
            <person name="Horton D.L."/>
            <person name="Alikhan N.F."/>
            <person name="Baker D."/>
            <person name="Gharbi K."/>
            <person name="Hall N."/>
            <person name="Watson M."/>
            <person name="Adriaenssens E.M."/>
            <person name="Foster-Nyarko E."/>
            <person name="Jarju S."/>
            <person name="Secka A."/>
            <person name="Antonio M."/>
            <person name="Oren A."/>
            <person name="Chaudhuri R.R."/>
            <person name="La Ragione R."/>
            <person name="Hildebrand F."/>
            <person name="Pallen M.J."/>
        </authorList>
    </citation>
    <scope>NUCLEOTIDE SEQUENCE</scope>
    <source>
        <strain evidence="2">C6-149</strain>
    </source>
</reference>
<dbReference type="PANTHER" id="PTHR11735">
    <property type="entry name" value="TRNA N6-ADENOSINE THREONYLCARBAMOYLTRANSFERASE"/>
    <property type="match status" value="1"/>
</dbReference>
<dbReference type="Gene3D" id="3.30.420.40">
    <property type="match status" value="2"/>
</dbReference>
<dbReference type="CDD" id="cd24032">
    <property type="entry name" value="ASKHA_NBD_TsaB"/>
    <property type="match status" value="1"/>
</dbReference>
<name>A0A9D9H9Q7_9LACO</name>
<dbReference type="GO" id="GO:0005829">
    <property type="term" value="C:cytosol"/>
    <property type="evidence" value="ECO:0007669"/>
    <property type="project" value="TreeGrafter"/>
</dbReference>
<dbReference type="InterPro" id="IPR022496">
    <property type="entry name" value="T6A_TsaB"/>
</dbReference>
<feature type="domain" description="Gcp-like" evidence="1">
    <location>
        <begin position="31"/>
        <end position="153"/>
    </location>
</feature>
<dbReference type="InterPro" id="IPR000905">
    <property type="entry name" value="Gcp-like_dom"/>
</dbReference>
<dbReference type="Pfam" id="PF00814">
    <property type="entry name" value="TsaD"/>
    <property type="match status" value="1"/>
</dbReference>
<accession>A0A9D9H9Q7</accession>
<proteinExistence type="predicted"/>
<evidence type="ECO:0000313" key="3">
    <source>
        <dbReference type="Proteomes" id="UP000823614"/>
    </source>
</evidence>
<reference evidence="2" key="1">
    <citation type="submission" date="2020-10" db="EMBL/GenBank/DDBJ databases">
        <authorList>
            <person name="Gilroy R."/>
        </authorList>
    </citation>
    <scope>NUCLEOTIDE SEQUENCE</scope>
    <source>
        <strain evidence="2">C6-149</strain>
    </source>
</reference>
<dbReference type="SUPFAM" id="SSF53067">
    <property type="entry name" value="Actin-like ATPase domain"/>
    <property type="match status" value="1"/>
</dbReference>
<dbReference type="Proteomes" id="UP000823614">
    <property type="component" value="Unassembled WGS sequence"/>
</dbReference>
<evidence type="ECO:0000259" key="1">
    <source>
        <dbReference type="Pfam" id="PF00814"/>
    </source>
</evidence>
<dbReference type="InterPro" id="IPR043129">
    <property type="entry name" value="ATPase_NBD"/>
</dbReference>
<dbReference type="AlphaFoldDB" id="A0A9D9H9Q7"/>
<dbReference type="EMBL" id="JADIMP010000060">
    <property type="protein sequence ID" value="MBO8441557.1"/>
    <property type="molecule type" value="Genomic_DNA"/>
</dbReference>
<organism evidence="2 3">
    <name type="scientific">Candidatus Gallilactobacillus intestinavium</name>
    <dbReference type="NCBI Taxonomy" id="2840838"/>
    <lineage>
        <taxon>Bacteria</taxon>
        <taxon>Bacillati</taxon>
        <taxon>Bacillota</taxon>
        <taxon>Bacilli</taxon>
        <taxon>Lactobacillales</taxon>
        <taxon>Lactobacillaceae</taxon>
        <taxon>Lactobacillaceae incertae sedis</taxon>
        <taxon>Candidatus Gallilactobacillus</taxon>
    </lineage>
</organism>
<dbReference type="PANTHER" id="PTHR11735:SF11">
    <property type="entry name" value="TRNA THREONYLCARBAMOYLADENOSINE BIOSYNTHESIS PROTEIN TSAB"/>
    <property type="match status" value="1"/>
</dbReference>